<dbReference type="InterPro" id="IPR013087">
    <property type="entry name" value="Znf_C2H2_type"/>
</dbReference>
<dbReference type="PANTHER" id="PTHR24403:SF48">
    <property type="entry name" value="PR DOMAIN ZINC FINGER PROTEIN 10"/>
    <property type="match status" value="1"/>
</dbReference>
<dbReference type="Gene3D" id="3.30.160.60">
    <property type="entry name" value="Classic Zinc Finger"/>
    <property type="match status" value="5"/>
</dbReference>
<dbReference type="PANTHER" id="PTHR24403">
    <property type="entry name" value="ZINC FINGER PROTEIN"/>
    <property type="match status" value="1"/>
</dbReference>
<dbReference type="Proteomes" id="UP000005408">
    <property type="component" value="Unassembled WGS sequence"/>
</dbReference>
<dbReference type="SMART" id="SM00355">
    <property type="entry name" value="ZnF_C2H2"/>
    <property type="match status" value="7"/>
</dbReference>
<dbReference type="GO" id="GO:0005634">
    <property type="term" value="C:nucleus"/>
    <property type="evidence" value="ECO:0007669"/>
    <property type="project" value="TreeGrafter"/>
</dbReference>
<feature type="region of interest" description="Disordered" evidence="6">
    <location>
        <begin position="454"/>
        <end position="522"/>
    </location>
</feature>
<reference evidence="9" key="1">
    <citation type="submission" date="2022-08" db="UniProtKB">
        <authorList>
            <consortium name="EnsemblMetazoa"/>
        </authorList>
    </citation>
    <scope>IDENTIFICATION</scope>
    <source>
        <strain evidence="9">05x7-T-G4-1.051#20</strain>
    </source>
</reference>
<feature type="domain" description="C2H2-type" evidence="7">
    <location>
        <begin position="609"/>
        <end position="636"/>
    </location>
</feature>
<keyword evidence="4" id="KW-0862">Zinc</keyword>
<dbReference type="Pfam" id="PF21549">
    <property type="entry name" value="PRDM2_PR"/>
    <property type="match status" value="1"/>
</dbReference>
<evidence type="ECO:0000256" key="2">
    <source>
        <dbReference type="ARBA" id="ARBA00022737"/>
    </source>
</evidence>
<evidence type="ECO:0000313" key="9">
    <source>
        <dbReference type="EnsemblMetazoa" id="G2590.1:cds"/>
    </source>
</evidence>
<evidence type="ECO:0000259" key="7">
    <source>
        <dbReference type="PROSITE" id="PS50157"/>
    </source>
</evidence>
<keyword evidence="10" id="KW-1185">Reference proteome</keyword>
<feature type="domain" description="C2H2-type" evidence="7">
    <location>
        <begin position="667"/>
        <end position="694"/>
    </location>
</feature>
<dbReference type="FunFam" id="3.30.160.60:FF:000256">
    <property type="entry name" value="PLAG1 like zinc finger 2"/>
    <property type="match status" value="1"/>
</dbReference>
<feature type="region of interest" description="Disordered" evidence="6">
    <location>
        <begin position="587"/>
        <end position="608"/>
    </location>
</feature>
<dbReference type="GO" id="GO:0045944">
    <property type="term" value="P:positive regulation of transcription by RNA polymerase II"/>
    <property type="evidence" value="ECO:0007669"/>
    <property type="project" value="TreeGrafter"/>
</dbReference>
<dbReference type="InterPro" id="IPR036236">
    <property type="entry name" value="Znf_C2H2_sf"/>
</dbReference>
<feature type="domain" description="C2H2-type" evidence="7">
    <location>
        <begin position="726"/>
        <end position="753"/>
    </location>
</feature>
<evidence type="ECO:0000313" key="10">
    <source>
        <dbReference type="Proteomes" id="UP000005408"/>
    </source>
</evidence>
<feature type="region of interest" description="Disordered" evidence="6">
    <location>
        <begin position="806"/>
        <end position="839"/>
    </location>
</feature>
<feature type="domain" description="SET" evidence="8">
    <location>
        <begin position="50"/>
        <end position="406"/>
    </location>
</feature>
<sequence length="1140" mass="128455">MTIGFCLDGSNLKMTSKHEDQWHQDLMTKGGFHQVYDNDIPSRARLTCPPGLSIKAVKDHEGRPTFGVFAKKIVQVRTRFGPILAPTKNRCRSQPIPPPQDENVDVHQENLQTNQLPSDLPPNSLHSQISIDQHGDKSQMSSNDQILQSVKCSIQEVAIDKNNVEHQDIVQQALGIVKLADDQHGPGPYGDVTTTLSDTIHLATSLASESMAGAGQFGTAQIGDDLGLTVPIESTMSPSVTEGLTLTVTQAQSLLAHMDTSSFTSVTSSGSLISNQQDILNSVVTEPQMLTQNSEAHVVGVVKNAIQGVVNEMMNEVSPVPVTPKEEESLQPDPADQPFTLKVFYEDGFEEELDLSDEDKCNWMMFVRPARTAAEQNVVACQHQNKIFFVSTKPIPSNTEIRVWYEPDYAILVQKELLPETDVPTNPATGYPSKWACSVCLEGFSTFNELEAHACAGEPPPDKRQLRGRPRKGRPRKYVKPSKTWRARLEKSRLPPRKRGRPPKLKGMLTVPKPPKEVKVPIADPPKIEENNLEDVIDNPPDLVDDDPMDKDDHEVSALELLDEVLGEEEDDEDEEDDIDIPIMPRRRGRKKRAPGAPKITRTPKREPMACPHCEETFTKEALFVIHVSEHTGVKPYICEVPECAKGFMSKFKLERHRLIHTCPRSHKCLYCDKSFNRKDHLKNHMVTHDPNKKRWVCEECGKEYCYNFSYRTHKAFHDADAGRTTECGICHKHYDSKDELLYHLKVHSGARSVKNCTEKTHACEDCGKTFYTRKDVRRHMITHTKKKDFLCQYCPQRFGRKDHLTRHLRSSHTGDNTNNRPKAPRAERKEKQQYTTSNVSMVGLQIPRDDQNILVTSQAVNYQQLQQLSTAFASEIPVPLHMFDNAGNQTVIAMPSMGTIQTQQTQQQQQQQQQQQPLQVAAIQNVQHVAIQNQMPVSENRYVEAIIRHQPQQNIVSSTPTEYRTLDHQPNIQTYIPLAAQQQQQPQQQQQQPQQHLQITKTENIDLNSRANGVLQTEYVQTTGARNDPNSRPTVLQATEVNRQGNPPAQTFSTLLGYMETLRFLENLPTNAQGAVISQMQMQQDGQHLPTMVPIQTSTLAYSVATTATPTHQIIPVEMQTKRMAVTQTQHSAYQQQGS</sequence>
<evidence type="ECO:0008006" key="11">
    <source>
        <dbReference type="Google" id="ProtNLM"/>
    </source>
</evidence>
<keyword evidence="3 5" id="KW-0863">Zinc-finger</keyword>
<organism evidence="9 10">
    <name type="scientific">Magallana gigas</name>
    <name type="common">Pacific oyster</name>
    <name type="synonym">Crassostrea gigas</name>
    <dbReference type="NCBI Taxonomy" id="29159"/>
    <lineage>
        <taxon>Eukaryota</taxon>
        <taxon>Metazoa</taxon>
        <taxon>Spiralia</taxon>
        <taxon>Lophotrochozoa</taxon>
        <taxon>Mollusca</taxon>
        <taxon>Bivalvia</taxon>
        <taxon>Autobranchia</taxon>
        <taxon>Pteriomorphia</taxon>
        <taxon>Ostreida</taxon>
        <taxon>Ostreoidea</taxon>
        <taxon>Ostreidae</taxon>
        <taxon>Magallana</taxon>
    </lineage>
</organism>
<name>A0A8W8L0X0_MAGGI</name>
<evidence type="ECO:0000256" key="4">
    <source>
        <dbReference type="ARBA" id="ARBA00022833"/>
    </source>
</evidence>
<protein>
    <recommendedName>
        <fullName evidence="11">Zinc finger protein PLAG1</fullName>
    </recommendedName>
</protein>
<feature type="domain" description="C2H2-type" evidence="7">
    <location>
        <begin position="696"/>
        <end position="723"/>
    </location>
</feature>
<proteinExistence type="predicted"/>
<dbReference type="EnsemblMetazoa" id="G2590.1">
    <property type="protein sequence ID" value="G2590.1:cds"/>
    <property type="gene ID" value="G2590"/>
</dbReference>
<feature type="domain" description="C2H2-type" evidence="7">
    <location>
        <begin position="790"/>
        <end position="818"/>
    </location>
</feature>
<feature type="region of interest" description="Disordered" evidence="6">
    <location>
        <begin position="85"/>
        <end position="140"/>
    </location>
</feature>
<keyword evidence="2" id="KW-0677">Repeat</keyword>
<dbReference type="InterPro" id="IPR050688">
    <property type="entry name" value="Zinc_finger/UBP_domain"/>
</dbReference>
<dbReference type="GO" id="GO:0008270">
    <property type="term" value="F:zinc ion binding"/>
    <property type="evidence" value="ECO:0007669"/>
    <property type="project" value="UniProtKB-KW"/>
</dbReference>
<feature type="compositionally biased region" description="Basic residues" evidence="6">
    <location>
        <begin position="494"/>
        <end position="504"/>
    </location>
</feature>
<dbReference type="InterPro" id="IPR001214">
    <property type="entry name" value="SET_dom"/>
</dbReference>
<evidence type="ECO:0000259" key="8">
    <source>
        <dbReference type="PROSITE" id="PS50280"/>
    </source>
</evidence>
<evidence type="ECO:0000256" key="1">
    <source>
        <dbReference type="ARBA" id="ARBA00022723"/>
    </source>
</evidence>
<dbReference type="Gene3D" id="2.170.270.10">
    <property type="entry name" value="SET domain"/>
    <property type="match status" value="2"/>
</dbReference>
<dbReference type="PROSITE" id="PS50280">
    <property type="entry name" value="SET"/>
    <property type="match status" value="1"/>
</dbReference>
<evidence type="ECO:0000256" key="6">
    <source>
        <dbReference type="SAM" id="MobiDB-lite"/>
    </source>
</evidence>
<feature type="compositionally biased region" description="Polar residues" evidence="6">
    <location>
        <begin position="812"/>
        <end position="821"/>
    </location>
</feature>
<feature type="domain" description="C2H2-type" evidence="7">
    <location>
        <begin position="762"/>
        <end position="789"/>
    </location>
</feature>
<keyword evidence="1" id="KW-0479">Metal-binding</keyword>
<evidence type="ECO:0000256" key="5">
    <source>
        <dbReference type="PROSITE-ProRule" id="PRU00042"/>
    </source>
</evidence>
<accession>A0A8W8L0X0</accession>
<dbReference type="PROSITE" id="PS50157">
    <property type="entry name" value="ZINC_FINGER_C2H2_2"/>
    <property type="match status" value="7"/>
</dbReference>
<evidence type="ECO:0000256" key="3">
    <source>
        <dbReference type="ARBA" id="ARBA00022771"/>
    </source>
</evidence>
<dbReference type="Pfam" id="PF00096">
    <property type="entry name" value="zf-C2H2"/>
    <property type="match status" value="3"/>
</dbReference>
<dbReference type="FunFam" id="3.30.160.60:FF:000065">
    <property type="entry name" value="B-cell CLL/lymphoma 6, member B"/>
    <property type="match status" value="1"/>
</dbReference>
<feature type="domain" description="C2H2-type" evidence="7">
    <location>
        <begin position="637"/>
        <end position="666"/>
    </location>
</feature>
<dbReference type="AlphaFoldDB" id="A0A8W8L0X0"/>
<dbReference type="PROSITE" id="PS00028">
    <property type="entry name" value="ZINC_FINGER_C2H2_1"/>
    <property type="match status" value="7"/>
</dbReference>
<feature type="compositionally biased region" description="Basic residues" evidence="6">
    <location>
        <begin position="466"/>
        <end position="486"/>
    </location>
</feature>
<dbReference type="SUPFAM" id="SSF57667">
    <property type="entry name" value="beta-beta-alpha zinc fingers"/>
    <property type="match status" value="4"/>
</dbReference>
<dbReference type="InterPro" id="IPR046341">
    <property type="entry name" value="SET_dom_sf"/>
</dbReference>